<dbReference type="InterPro" id="IPR013936">
    <property type="entry name" value="CRT-like"/>
</dbReference>
<evidence type="ECO:0000256" key="1">
    <source>
        <dbReference type="ARBA" id="ARBA00004141"/>
    </source>
</evidence>
<keyword evidence="4 7" id="KW-0812">Transmembrane</keyword>
<keyword evidence="6 7" id="KW-0472">Membrane</keyword>
<feature type="transmembrane region" description="Helical" evidence="7">
    <location>
        <begin position="106"/>
        <end position="124"/>
    </location>
</feature>
<evidence type="ECO:0000256" key="2">
    <source>
        <dbReference type="ARBA" id="ARBA00006690"/>
    </source>
</evidence>
<dbReference type="PANTHER" id="PTHR31326:SF1">
    <property type="entry name" value="PROTEIN CLT2, CHLOROPLASTIC"/>
    <property type="match status" value="1"/>
</dbReference>
<comment type="subcellular location">
    <subcellularLocation>
        <location evidence="1">Membrane</location>
        <topology evidence="1">Multi-pass membrane protein</topology>
    </subcellularLocation>
</comment>
<evidence type="ECO:0000313" key="9">
    <source>
        <dbReference type="Proteomes" id="UP001217089"/>
    </source>
</evidence>
<evidence type="ECO:0000313" key="8">
    <source>
        <dbReference type="EMBL" id="KAJ8320711.1"/>
    </source>
</evidence>
<feature type="transmembrane region" description="Helical" evidence="7">
    <location>
        <begin position="136"/>
        <end position="153"/>
    </location>
</feature>
<sequence>MEIDPLLHKENSINYIKEEIGTKKRTRITRGTTNVLIAIFNVLTNVCMNVSLPVYAGTMQECGGDVFVLLLITCFFILVIFVLMTLAVRYTIDKTATLRPTSSHKVLFAMGLFTALNGVFVVFASPPSRTPPYLQGILQSMVIPYTILFRLLILRKGISLIRGICATVVLVGLFITTEPQIWGLDKGDDPSGDAKQTVAARILWPLCFAIGFIPVGLMNVFCEKELKKDEGQSFSFITWSQIYQCVCMVLLFWVDFIPEFGMVSEMHKVKHMNPH</sequence>
<evidence type="ECO:0000256" key="4">
    <source>
        <dbReference type="ARBA" id="ARBA00022692"/>
    </source>
</evidence>
<feature type="transmembrane region" description="Helical" evidence="7">
    <location>
        <begin position="160"/>
        <end position="182"/>
    </location>
</feature>
<keyword evidence="5 7" id="KW-1133">Transmembrane helix</keyword>
<feature type="transmembrane region" description="Helical" evidence="7">
    <location>
        <begin position="33"/>
        <end position="54"/>
    </location>
</feature>
<dbReference type="Pfam" id="PF08627">
    <property type="entry name" value="CRT-like"/>
    <property type="match status" value="1"/>
</dbReference>
<feature type="transmembrane region" description="Helical" evidence="7">
    <location>
        <begin position="66"/>
        <end position="86"/>
    </location>
</feature>
<dbReference type="PANTHER" id="PTHR31326">
    <property type="entry name" value="PROTEIN CLT2, CHLOROPLASTIC"/>
    <property type="match status" value="1"/>
</dbReference>
<comment type="caution">
    <text evidence="8">The sequence shown here is derived from an EMBL/GenBank/DDBJ whole genome shotgun (WGS) entry which is preliminary data.</text>
</comment>
<keyword evidence="3" id="KW-0813">Transport</keyword>
<keyword evidence="9" id="KW-1185">Reference proteome</keyword>
<feature type="transmembrane region" description="Helical" evidence="7">
    <location>
        <begin position="234"/>
        <end position="254"/>
    </location>
</feature>
<proteinExistence type="inferred from homology"/>
<gene>
    <name evidence="8" type="ORF">KUTeg_002298</name>
</gene>
<accession>A0ABQ9FX54</accession>
<evidence type="ECO:0000256" key="6">
    <source>
        <dbReference type="ARBA" id="ARBA00023136"/>
    </source>
</evidence>
<organism evidence="8 9">
    <name type="scientific">Tegillarca granosa</name>
    <name type="common">Malaysian cockle</name>
    <name type="synonym">Anadara granosa</name>
    <dbReference type="NCBI Taxonomy" id="220873"/>
    <lineage>
        <taxon>Eukaryota</taxon>
        <taxon>Metazoa</taxon>
        <taxon>Spiralia</taxon>
        <taxon>Lophotrochozoa</taxon>
        <taxon>Mollusca</taxon>
        <taxon>Bivalvia</taxon>
        <taxon>Autobranchia</taxon>
        <taxon>Pteriomorphia</taxon>
        <taxon>Arcoida</taxon>
        <taxon>Arcoidea</taxon>
        <taxon>Arcidae</taxon>
        <taxon>Tegillarca</taxon>
    </lineage>
</organism>
<evidence type="ECO:0000256" key="7">
    <source>
        <dbReference type="SAM" id="Phobius"/>
    </source>
</evidence>
<evidence type="ECO:0000256" key="5">
    <source>
        <dbReference type="ARBA" id="ARBA00022989"/>
    </source>
</evidence>
<evidence type="ECO:0000256" key="3">
    <source>
        <dbReference type="ARBA" id="ARBA00022448"/>
    </source>
</evidence>
<protein>
    <submittedName>
        <fullName evidence="8">Uncharacterized protein</fullName>
    </submittedName>
</protein>
<dbReference type="EMBL" id="JARBDR010000141">
    <property type="protein sequence ID" value="KAJ8320711.1"/>
    <property type="molecule type" value="Genomic_DNA"/>
</dbReference>
<name>A0ABQ9FX54_TEGGR</name>
<comment type="similarity">
    <text evidence="2">Belongs to the CRT-like transporter family.</text>
</comment>
<feature type="transmembrane region" description="Helical" evidence="7">
    <location>
        <begin position="202"/>
        <end position="222"/>
    </location>
</feature>
<reference evidence="8 9" key="1">
    <citation type="submission" date="2022-12" db="EMBL/GenBank/DDBJ databases">
        <title>Chromosome-level genome of Tegillarca granosa.</title>
        <authorList>
            <person name="Kim J."/>
        </authorList>
    </citation>
    <scope>NUCLEOTIDE SEQUENCE [LARGE SCALE GENOMIC DNA]</scope>
    <source>
        <strain evidence="8">Teg-2019</strain>
        <tissue evidence="8">Adductor muscle</tissue>
    </source>
</reference>
<dbReference type="Proteomes" id="UP001217089">
    <property type="component" value="Unassembled WGS sequence"/>
</dbReference>